<feature type="region of interest" description="Disordered" evidence="1">
    <location>
        <begin position="71"/>
        <end position="95"/>
    </location>
</feature>
<accession>A0A2T3ZNN5</accession>
<evidence type="ECO:0000313" key="4">
    <source>
        <dbReference type="Proteomes" id="UP000240493"/>
    </source>
</evidence>
<keyword evidence="4" id="KW-1185">Reference proteome</keyword>
<keyword evidence="2" id="KW-0732">Signal</keyword>
<name>A0A2T3ZNN5_TRIA4</name>
<gene>
    <name evidence="3" type="ORF">M441DRAFT_215139</name>
</gene>
<evidence type="ECO:0000256" key="1">
    <source>
        <dbReference type="SAM" id="MobiDB-lite"/>
    </source>
</evidence>
<dbReference type="Proteomes" id="UP000240493">
    <property type="component" value="Unassembled WGS sequence"/>
</dbReference>
<evidence type="ECO:0008006" key="5">
    <source>
        <dbReference type="Google" id="ProtNLM"/>
    </source>
</evidence>
<dbReference type="AlphaFoldDB" id="A0A2T3ZNN5"/>
<evidence type="ECO:0000313" key="3">
    <source>
        <dbReference type="EMBL" id="PTB46401.1"/>
    </source>
</evidence>
<proteinExistence type="predicted"/>
<dbReference type="EMBL" id="KZ679256">
    <property type="protein sequence ID" value="PTB46401.1"/>
    <property type="molecule type" value="Genomic_DNA"/>
</dbReference>
<protein>
    <recommendedName>
        <fullName evidence="5">Extracellular membrane protein CFEM domain-containing protein</fullName>
    </recommendedName>
</protein>
<evidence type="ECO:0000256" key="2">
    <source>
        <dbReference type="SAM" id="SignalP"/>
    </source>
</evidence>
<sequence length="95" mass="9854">MKAAVFAIVPMLLLGASAYRPPVHGPKPPVEDACCCCDISINSISCDRDIPASDCICAAVVCPPGAPTVWHGEPPAPRPTAPTEQFYPVPGEPTA</sequence>
<dbReference type="STRING" id="1042311.A0A2T3ZNN5"/>
<feature type="signal peptide" evidence="2">
    <location>
        <begin position="1"/>
        <end position="18"/>
    </location>
</feature>
<reference evidence="3 4" key="1">
    <citation type="submission" date="2016-07" db="EMBL/GenBank/DDBJ databases">
        <title>Multiple horizontal gene transfer events from other fungi enriched the ability of initially mycotrophic Trichoderma (Ascomycota) to feed on dead plant biomass.</title>
        <authorList>
            <consortium name="DOE Joint Genome Institute"/>
            <person name="Aerts A."/>
            <person name="Atanasova L."/>
            <person name="Chenthamara K."/>
            <person name="Zhang J."/>
            <person name="Grujic M."/>
            <person name="Henrissat B."/>
            <person name="Kuo A."/>
            <person name="Salamov A."/>
            <person name="Lipzen A."/>
            <person name="Labutti K."/>
            <person name="Barry K."/>
            <person name="Miao Y."/>
            <person name="Rahimi M.J."/>
            <person name="Shen Q."/>
            <person name="Grigoriev I.V."/>
            <person name="Kubicek C.P."/>
            <person name="Druzhinina I.S."/>
        </authorList>
    </citation>
    <scope>NUCLEOTIDE SEQUENCE [LARGE SCALE GENOMIC DNA]</scope>
    <source>
        <strain evidence="3 4">CBS 433.97</strain>
    </source>
</reference>
<organism evidence="3 4">
    <name type="scientific">Trichoderma asperellum (strain ATCC 204424 / CBS 433.97 / NBRC 101777)</name>
    <dbReference type="NCBI Taxonomy" id="1042311"/>
    <lineage>
        <taxon>Eukaryota</taxon>
        <taxon>Fungi</taxon>
        <taxon>Dikarya</taxon>
        <taxon>Ascomycota</taxon>
        <taxon>Pezizomycotina</taxon>
        <taxon>Sordariomycetes</taxon>
        <taxon>Hypocreomycetidae</taxon>
        <taxon>Hypocreales</taxon>
        <taxon>Hypocreaceae</taxon>
        <taxon>Trichoderma</taxon>
    </lineage>
</organism>
<dbReference type="OrthoDB" id="4950117at2759"/>
<feature type="chain" id="PRO_5015636389" description="Extracellular membrane protein CFEM domain-containing protein" evidence="2">
    <location>
        <begin position="19"/>
        <end position="95"/>
    </location>
</feature>